<gene>
    <name evidence="1" type="ORF">CERSUDRAFT_112043</name>
</gene>
<dbReference type="Proteomes" id="UP000016930">
    <property type="component" value="Unassembled WGS sequence"/>
</dbReference>
<dbReference type="HOGENOM" id="CLU_750048_0_0_1"/>
<name>M2RMR2_CERS8</name>
<organism evidence="1 2">
    <name type="scientific">Ceriporiopsis subvermispora (strain B)</name>
    <name type="common">White-rot fungus</name>
    <name type="synonym">Gelatoporia subvermispora</name>
    <dbReference type="NCBI Taxonomy" id="914234"/>
    <lineage>
        <taxon>Eukaryota</taxon>
        <taxon>Fungi</taxon>
        <taxon>Dikarya</taxon>
        <taxon>Basidiomycota</taxon>
        <taxon>Agaricomycotina</taxon>
        <taxon>Agaricomycetes</taxon>
        <taxon>Polyporales</taxon>
        <taxon>Gelatoporiaceae</taxon>
        <taxon>Gelatoporia</taxon>
    </lineage>
</organism>
<protein>
    <recommendedName>
        <fullName evidence="3">F-box domain-containing protein</fullName>
    </recommendedName>
</protein>
<dbReference type="InterPro" id="IPR032675">
    <property type="entry name" value="LRR_dom_sf"/>
</dbReference>
<evidence type="ECO:0000313" key="1">
    <source>
        <dbReference type="EMBL" id="EMD39762.1"/>
    </source>
</evidence>
<evidence type="ECO:0008006" key="3">
    <source>
        <dbReference type="Google" id="ProtNLM"/>
    </source>
</evidence>
<dbReference type="EMBL" id="KB445793">
    <property type="protein sequence ID" value="EMD39762.1"/>
    <property type="molecule type" value="Genomic_DNA"/>
</dbReference>
<dbReference type="InterPro" id="IPR036047">
    <property type="entry name" value="F-box-like_dom_sf"/>
</dbReference>
<dbReference type="Gene3D" id="3.80.10.10">
    <property type="entry name" value="Ribonuclease Inhibitor"/>
    <property type="match status" value="1"/>
</dbReference>
<accession>M2RMR2</accession>
<keyword evidence="2" id="KW-1185">Reference proteome</keyword>
<dbReference type="SUPFAM" id="SSF81383">
    <property type="entry name" value="F-box domain"/>
    <property type="match status" value="1"/>
</dbReference>
<sequence length="389" mass="44294">MLRVPTAAPAMQYRLPPEIIDEVIDQLCGDSKNLKTCALVCRAWLPRSRRCLYQQVIVGPDTNVIRLQDLLKTNPNIGGYIKQLSIHDDCGRPNFQTRIQAVSRHTPNLNELILIRGPYDDTRMLQNLTSLRILRLRRCLIRTLGLLRTWFRSIPQVEIIELDEIILLGDLTNAHVNRRQSSTNTLPRLSQFKCITHHALTSYAVSYVLSQRGGLGLNCLELGFIQPGPTWAWFEGAASSLEHLSFFRNSSSPAWDLPLSACTNLRSLKIVVHKFGTEESYTFLLHALQKLSSPQLSSIHLTLYVADYDLARCPPQSRLAFAILLTSSKFAPLKRLSLDMHLSVSRSRRESYSAMRMPAEFIEIRDMLRTDPGTRGVLKFSYTYRVEKT</sequence>
<dbReference type="SUPFAM" id="SSF52047">
    <property type="entry name" value="RNI-like"/>
    <property type="match status" value="1"/>
</dbReference>
<proteinExistence type="predicted"/>
<dbReference type="OrthoDB" id="2752690at2759"/>
<reference evidence="1 2" key="1">
    <citation type="journal article" date="2012" name="Proc. Natl. Acad. Sci. U.S.A.">
        <title>Comparative genomics of Ceriporiopsis subvermispora and Phanerochaete chrysosporium provide insight into selective ligninolysis.</title>
        <authorList>
            <person name="Fernandez-Fueyo E."/>
            <person name="Ruiz-Duenas F.J."/>
            <person name="Ferreira P."/>
            <person name="Floudas D."/>
            <person name="Hibbett D.S."/>
            <person name="Canessa P."/>
            <person name="Larrondo L.F."/>
            <person name="James T.Y."/>
            <person name="Seelenfreund D."/>
            <person name="Lobos S."/>
            <person name="Polanco R."/>
            <person name="Tello M."/>
            <person name="Honda Y."/>
            <person name="Watanabe T."/>
            <person name="Watanabe T."/>
            <person name="Ryu J.S."/>
            <person name="Kubicek C.P."/>
            <person name="Schmoll M."/>
            <person name="Gaskell J."/>
            <person name="Hammel K.E."/>
            <person name="St John F.J."/>
            <person name="Vanden Wymelenberg A."/>
            <person name="Sabat G."/>
            <person name="Splinter BonDurant S."/>
            <person name="Syed K."/>
            <person name="Yadav J.S."/>
            <person name="Doddapaneni H."/>
            <person name="Subramanian V."/>
            <person name="Lavin J.L."/>
            <person name="Oguiza J.A."/>
            <person name="Perez G."/>
            <person name="Pisabarro A.G."/>
            <person name="Ramirez L."/>
            <person name="Santoyo F."/>
            <person name="Master E."/>
            <person name="Coutinho P.M."/>
            <person name="Henrissat B."/>
            <person name="Lombard V."/>
            <person name="Magnuson J.K."/>
            <person name="Kuees U."/>
            <person name="Hori C."/>
            <person name="Igarashi K."/>
            <person name="Samejima M."/>
            <person name="Held B.W."/>
            <person name="Barry K.W."/>
            <person name="LaButti K.M."/>
            <person name="Lapidus A."/>
            <person name="Lindquist E.A."/>
            <person name="Lucas S.M."/>
            <person name="Riley R."/>
            <person name="Salamov A.A."/>
            <person name="Hoffmeister D."/>
            <person name="Schwenk D."/>
            <person name="Hadar Y."/>
            <person name="Yarden O."/>
            <person name="de Vries R.P."/>
            <person name="Wiebenga A."/>
            <person name="Stenlid J."/>
            <person name="Eastwood D."/>
            <person name="Grigoriev I.V."/>
            <person name="Berka R.M."/>
            <person name="Blanchette R.A."/>
            <person name="Kersten P."/>
            <person name="Martinez A.T."/>
            <person name="Vicuna R."/>
            <person name="Cullen D."/>
        </authorList>
    </citation>
    <scope>NUCLEOTIDE SEQUENCE [LARGE SCALE GENOMIC DNA]</scope>
    <source>
        <strain evidence="1 2">B</strain>
    </source>
</reference>
<evidence type="ECO:0000313" key="2">
    <source>
        <dbReference type="Proteomes" id="UP000016930"/>
    </source>
</evidence>
<dbReference type="AlphaFoldDB" id="M2RMR2"/>